<accession>A0ABM9P3S0</accession>
<dbReference type="CDD" id="cd04301">
    <property type="entry name" value="NAT_SF"/>
    <property type="match status" value="1"/>
</dbReference>
<dbReference type="PANTHER" id="PTHR43617:SF34">
    <property type="entry name" value="PUTATIVE-RELATED"/>
    <property type="match status" value="1"/>
</dbReference>
<dbReference type="Gene3D" id="3.40.630.30">
    <property type="match status" value="1"/>
</dbReference>
<dbReference type="InterPro" id="IPR050276">
    <property type="entry name" value="MshD_Acetyltransferase"/>
</dbReference>
<gene>
    <name evidence="2" type="ORF">T190607A01A_40014</name>
</gene>
<organism evidence="2 3">
    <name type="scientific">Tenacibaculum platacis</name>
    <dbReference type="NCBI Taxonomy" id="3137852"/>
    <lineage>
        <taxon>Bacteria</taxon>
        <taxon>Pseudomonadati</taxon>
        <taxon>Bacteroidota</taxon>
        <taxon>Flavobacteriia</taxon>
        <taxon>Flavobacteriales</taxon>
        <taxon>Flavobacteriaceae</taxon>
        <taxon>Tenacibaculum</taxon>
    </lineage>
</organism>
<comment type="caution">
    <text evidence="2">The sequence shown here is derived from an EMBL/GenBank/DDBJ whole genome shotgun (WGS) entry which is preliminary data.</text>
</comment>
<keyword evidence="3" id="KW-1185">Reference proteome</keyword>
<dbReference type="Proteomes" id="UP001497416">
    <property type="component" value="Unassembled WGS sequence"/>
</dbReference>
<evidence type="ECO:0000313" key="3">
    <source>
        <dbReference type="Proteomes" id="UP001497416"/>
    </source>
</evidence>
<dbReference type="InterPro" id="IPR016181">
    <property type="entry name" value="Acyl_CoA_acyltransferase"/>
</dbReference>
<feature type="domain" description="N-acetyltransferase" evidence="1">
    <location>
        <begin position="3"/>
        <end position="167"/>
    </location>
</feature>
<name>A0ABM9P3S0_9FLAO</name>
<protein>
    <submittedName>
        <fullName evidence="2">GNAT family N-acetyltransferase</fullName>
    </submittedName>
</protein>
<sequence>MDITFQKIQIQDLNLVLELFKTAAEKIAKKNVDHWQYWKNPPEEKIKWVKNGIENDEFYFINDLNNYNIGMVRILSKDELYWGKQNIKAKYVHSLVIKGEFNGKGIGKIVLDEVEKNAKENGCVYVRLDAVAKNTKLCEYYENLGFIKVGIKEMPQSINNLYQKKIL</sequence>
<proteinExistence type="predicted"/>
<dbReference type="PANTHER" id="PTHR43617">
    <property type="entry name" value="L-AMINO ACID N-ACETYLTRANSFERASE"/>
    <property type="match status" value="1"/>
</dbReference>
<dbReference type="InterPro" id="IPR000182">
    <property type="entry name" value="GNAT_dom"/>
</dbReference>
<dbReference type="PROSITE" id="PS51186">
    <property type="entry name" value="GNAT"/>
    <property type="match status" value="1"/>
</dbReference>
<evidence type="ECO:0000259" key="1">
    <source>
        <dbReference type="PROSITE" id="PS51186"/>
    </source>
</evidence>
<evidence type="ECO:0000313" key="2">
    <source>
        <dbReference type="EMBL" id="CAL2090441.1"/>
    </source>
</evidence>
<dbReference type="Pfam" id="PF00583">
    <property type="entry name" value="Acetyltransf_1"/>
    <property type="match status" value="1"/>
</dbReference>
<dbReference type="SUPFAM" id="SSF55729">
    <property type="entry name" value="Acyl-CoA N-acyltransferases (Nat)"/>
    <property type="match status" value="1"/>
</dbReference>
<reference evidence="2 3" key="1">
    <citation type="submission" date="2024-05" db="EMBL/GenBank/DDBJ databases">
        <authorList>
            <person name="Duchaud E."/>
        </authorList>
    </citation>
    <scope>NUCLEOTIDE SEQUENCE [LARGE SCALE GENOMIC DNA]</scope>
    <source>
        <strain evidence="2">Ena-SAMPLE-TAB-13-05-2024-13:56:06:370-140302</strain>
    </source>
</reference>
<dbReference type="EMBL" id="CAXIXY010000006">
    <property type="protein sequence ID" value="CAL2090441.1"/>
    <property type="molecule type" value="Genomic_DNA"/>
</dbReference>